<name>A0A814L4U0_ADIRI</name>
<accession>A0A814L4U0</accession>
<reference evidence="2" key="1">
    <citation type="submission" date="2021-02" db="EMBL/GenBank/DDBJ databases">
        <authorList>
            <person name="Nowell W R."/>
        </authorList>
    </citation>
    <scope>NUCLEOTIDE SEQUENCE</scope>
</reference>
<keyword evidence="1" id="KW-0472">Membrane</keyword>
<feature type="transmembrane region" description="Helical" evidence="1">
    <location>
        <begin position="101"/>
        <end position="124"/>
    </location>
</feature>
<evidence type="ECO:0000313" key="2">
    <source>
        <dbReference type="EMBL" id="CAF1058469.1"/>
    </source>
</evidence>
<keyword evidence="1" id="KW-0812">Transmembrane</keyword>
<comment type="caution">
    <text evidence="2">The sequence shown here is derived from an EMBL/GenBank/DDBJ whole genome shotgun (WGS) entry which is preliminary data.</text>
</comment>
<evidence type="ECO:0000313" key="3">
    <source>
        <dbReference type="Proteomes" id="UP000663852"/>
    </source>
</evidence>
<gene>
    <name evidence="2" type="ORF">EDS130_LOCUS17788</name>
</gene>
<sequence>MLNIAYVVIQSENQDARPPNISHYASGCNHTLRKTNLLQESKSNRRFLVMNGRPCIYISSCLYDDKLFTDNILGAITTYSLTIHSDDRMTFLIPPHDITRLWLYCIGGVATVIFLMVTVCYFACRQEYTDRAERRKAKERHLVTVQQWQQQVNSFPDLSRRPASDILMELNVGQHRPNPQVA</sequence>
<dbReference type="Proteomes" id="UP000663852">
    <property type="component" value="Unassembled WGS sequence"/>
</dbReference>
<protein>
    <submittedName>
        <fullName evidence="2">Uncharacterized protein</fullName>
    </submittedName>
</protein>
<evidence type="ECO:0000256" key="1">
    <source>
        <dbReference type="SAM" id="Phobius"/>
    </source>
</evidence>
<dbReference type="OrthoDB" id="9980603at2759"/>
<keyword evidence="1" id="KW-1133">Transmembrane helix</keyword>
<dbReference type="AlphaFoldDB" id="A0A814L4U0"/>
<proteinExistence type="predicted"/>
<dbReference type="EMBL" id="CAJNOJ010000081">
    <property type="protein sequence ID" value="CAF1058469.1"/>
    <property type="molecule type" value="Genomic_DNA"/>
</dbReference>
<organism evidence="2 3">
    <name type="scientific">Adineta ricciae</name>
    <name type="common">Rotifer</name>
    <dbReference type="NCBI Taxonomy" id="249248"/>
    <lineage>
        <taxon>Eukaryota</taxon>
        <taxon>Metazoa</taxon>
        <taxon>Spiralia</taxon>
        <taxon>Gnathifera</taxon>
        <taxon>Rotifera</taxon>
        <taxon>Eurotatoria</taxon>
        <taxon>Bdelloidea</taxon>
        <taxon>Adinetida</taxon>
        <taxon>Adinetidae</taxon>
        <taxon>Adineta</taxon>
    </lineage>
</organism>